<accession>A0A238FJQ2</accession>
<dbReference type="Pfam" id="PF10294">
    <property type="entry name" value="Methyltransf_16"/>
    <property type="match status" value="1"/>
</dbReference>
<dbReference type="Gene3D" id="3.40.50.150">
    <property type="entry name" value="Vaccinia Virus protein VP39"/>
    <property type="match status" value="1"/>
</dbReference>
<protein>
    <submittedName>
        <fullName evidence="2">BQ2448_3918 protein</fullName>
    </submittedName>
</protein>
<dbReference type="InterPro" id="IPR029063">
    <property type="entry name" value="SAM-dependent_MTases_sf"/>
</dbReference>
<evidence type="ECO:0000313" key="2">
    <source>
        <dbReference type="EMBL" id="SCV72381.1"/>
    </source>
</evidence>
<sequence length="479" mass="52907">MSHRRLSEQDVLECADAFKIARLRFLRPPPAMITVPESTSPQTPCLVPIDLMIGITDDYGVHLDMFESLELRLRVVDCGDHLSTPIEHVELWVDGNDKGHYVLNTSRGNYHKVTASIKIGRSLNKLPKAVRFEVSVAGTKAPPERLSEYSQRILEIIGEEGQAVLEAWDGQRYIFMSSLSGNVELKKGGSLPADSGKVQTNLRRIYTHPAPSPFSWEERSKRSISIVERQSTGQRLWDCAIGMSGFLSHRPDALFPSHPLQKVADRFPSSSPNEQAADPSPATKRSKRSAPRLVLLELGAGCALASQFATVLLDKKKLDGSFSLMMTAAQTHVIATDVEDTVATTLRENLAYNHLSDHVDSKVLRWGPLDSSSIDALIGPSDDGIGLTLLGTDVLYNPESHQALLDTLTSFLSQQTAAGGHRRALIAYKARTQGDDHFFQLARDNAGMQVTLVWRWGEISVWSLHATSWQSSSEAERHP</sequence>
<organism evidence="2 3">
    <name type="scientific">Microbotryum intermedium</name>
    <dbReference type="NCBI Taxonomy" id="269621"/>
    <lineage>
        <taxon>Eukaryota</taxon>
        <taxon>Fungi</taxon>
        <taxon>Dikarya</taxon>
        <taxon>Basidiomycota</taxon>
        <taxon>Pucciniomycotina</taxon>
        <taxon>Microbotryomycetes</taxon>
        <taxon>Microbotryales</taxon>
        <taxon>Microbotryaceae</taxon>
        <taxon>Microbotryum</taxon>
    </lineage>
</organism>
<gene>
    <name evidence="2" type="ORF">BQ2448_3918</name>
</gene>
<dbReference type="Proteomes" id="UP000198372">
    <property type="component" value="Unassembled WGS sequence"/>
</dbReference>
<feature type="region of interest" description="Disordered" evidence="1">
    <location>
        <begin position="263"/>
        <end position="288"/>
    </location>
</feature>
<dbReference type="InterPro" id="IPR019410">
    <property type="entry name" value="Methyltransf_16"/>
</dbReference>
<dbReference type="AlphaFoldDB" id="A0A238FJQ2"/>
<dbReference type="STRING" id="269621.A0A238FJQ2"/>
<dbReference type="OrthoDB" id="413520at2759"/>
<name>A0A238FJQ2_9BASI</name>
<dbReference type="EMBL" id="FMSP01000009">
    <property type="protein sequence ID" value="SCV72381.1"/>
    <property type="molecule type" value="Genomic_DNA"/>
</dbReference>
<keyword evidence="3" id="KW-1185">Reference proteome</keyword>
<proteinExistence type="predicted"/>
<evidence type="ECO:0000256" key="1">
    <source>
        <dbReference type="SAM" id="MobiDB-lite"/>
    </source>
</evidence>
<dbReference type="GO" id="GO:0008757">
    <property type="term" value="F:S-adenosylmethionine-dependent methyltransferase activity"/>
    <property type="evidence" value="ECO:0007669"/>
    <property type="project" value="UniProtKB-ARBA"/>
</dbReference>
<reference evidence="3" key="1">
    <citation type="submission" date="2016-09" db="EMBL/GenBank/DDBJ databases">
        <authorList>
            <person name="Jeantristanb JTB J.-T."/>
            <person name="Ricardo R."/>
        </authorList>
    </citation>
    <scope>NUCLEOTIDE SEQUENCE [LARGE SCALE GENOMIC DNA]</scope>
</reference>
<dbReference type="PANTHER" id="PTHR14614">
    <property type="entry name" value="HEPATOCELLULAR CARCINOMA-ASSOCIATED ANTIGEN"/>
    <property type="match status" value="1"/>
</dbReference>
<evidence type="ECO:0000313" key="3">
    <source>
        <dbReference type="Proteomes" id="UP000198372"/>
    </source>
</evidence>